<evidence type="ECO:0000256" key="1">
    <source>
        <dbReference type="SAM" id="MobiDB-lite"/>
    </source>
</evidence>
<evidence type="ECO:0000313" key="5">
    <source>
        <dbReference type="Proteomes" id="UP001165378"/>
    </source>
</evidence>
<dbReference type="InterPro" id="IPR026004">
    <property type="entry name" value="Septum_form"/>
</dbReference>
<organism evidence="4 5">
    <name type="scientific">Yinghuangia soli</name>
    <dbReference type="NCBI Taxonomy" id="2908204"/>
    <lineage>
        <taxon>Bacteria</taxon>
        <taxon>Bacillati</taxon>
        <taxon>Actinomycetota</taxon>
        <taxon>Actinomycetes</taxon>
        <taxon>Kitasatosporales</taxon>
        <taxon>Streptomycetaceae</taxon>
        <taxon>Yinghuangia</taxon>
    </lineage>
</organism>
<feature type="region of interest" description="Disordered" evidence="1">
    <location>
        <begin position="1"/>
        <end position="82"/>
    </location>
</feature>
<dbReference type="Pfam" id="PF13845">
    <property type="entry name" value="Septum_form"/>
    <property type="match status" value="1"/>
</dbReference>
<keyword evidence="2" id="KW-0812">Transmembrane</keyword>
<feature type="compositionally biased region" description="Low complexity" evidence="1">
    <location>
        <begin position="15"/>
        <end position="25"/>
    </location>
</feature>
<feature type="compositionally biased region" description="Polar residues" evidence="1">
    <location>
        <begin position="127"/>
        <end position="136"/>
    </location>
</feature>
<dbReference type="RefSeq" id="WP_235055084.1">
    <property type="nucleotide sequence ID" value="NZ_JAKFHA010000016.1"/>
</dbReference>
<feature type="region of interest" description="Disordered" evidence="1">
    <location>
        <begin position="114"/>
        <end position="172"/>
    </location>
</feature>
<evidence type="ECO:0000313" key="4">
    <source>
        <dbReference type="EMBL" id="MCF2530417.1"/>
    </source>
</evidence>
<evidence type="ECO:0000259" key="3">
    <source>
        <dbReference type="Pfam" id="PF13845"/>
    </source>
</evidence>
<dbReference type="Proteomes" id="UP001165378">
    <property type="component" value="Unassembled WGS sequence"/>
</dbReference>
<feature type="compositionally biased region" description="Gly residues" evidence="1">
    <location>
        <begin position="53"/>
        <end position="74"/>
    </location>
</feature>
<keyword evidence="2" id="KW-0472">Membrane</keyword>
<sequence length="282" mass="28548">MTMPPPPGQGGFPPGYGQQPDPGYQNNPSYPGGYSGNTYPGGPQYPSGPPGGGPQYPGGPTYPGGGYGGPGGTFPGPPGPPPGGGRGPLLLVVVGALVVVGGVIAALVFLLGGDKDKKNEGKNTGTPTAAPTSKASEPSPSATTKSASPTPSRTTRTPSPTPTSTDGLTQVDSTPLAAGDCINLNEITGKIDKVACTTPHDKQVLKNFNLTGSTYPTEAEIERQVVAACQAAFNTATAKEAAPNSFGMYYRVPQQLAFMSGDKEATCLIQNKSDAKLTKKLG</sequence>
<feature type="transmembrane region" description="Helical" evidence="2">
    <location>
        <begin position="89"/>
        <end position="112"/>
    </location>
</feature>
<feature type="compositionally biased region" description="Low complexity" evidence="1">
    <location>
        <begin position="138"/>
        <end position="165"/>
    </location>
</feature>
<evidence type="ECO:0000256" key="2">
    <source>
        <dbReference type="SAM" id="Phobius"/>
    </source>
</evidence>
<comment type="caution">
    <text evidence="4">The sequence shown here is derived from an EMBL/GenBank/DDBJ whole genome shotgun (WGS) entry which is preliminary data.</text>
</comment>
<reference evidence="4" key="1">
    <citation type="submission" date="2022-01" db="EMBL/GenBank/DDBJ databases">
        <title>Genome-Based Taxonomic Classification of the Phylum Actinobacteria.</title>
        <authorList>
            <person name="Gao Y."/>
        </authorList>
    </citation>
    <scope>NUCLEOTIDE SEQUENCE</scope>
    <source>
        <strain evidence="4">KLBMP 8922</strain>
    </source>
</reference>
<dbReference type="AlphaFoldDB" id="A0AA41U442"/>
<protein>
    <submittedName>
        <fullName evidence="4">Septum formation family protein</fullName>
    </submittedName>
</protein>
<name>A0AA41U442_9ACTN</name>
<feature type="domain" description="Septum formation-related" evidence="3">
    <location>
        <begin position="178"/>
        <end position="273"/>
    </location>
</feature>
<keyword evidence="2" id="KW-1133">Transmembrane helix</keyword>
<proteinExistence type="predicted"/>
<dbReference type="EMBL" id="JAKFHA010000016">
    <property type="protein sequence ID" value="MCF2530417.1"/>
    <property type="molecule type" value="Genomic_DNA"/>
</dbReference>
<keyword evidence="5" id="KW-1185">Reference proteome</keyword>
<accession>A0AA41U442</accession>
<gene>
    <name evidence="4" type="ORF">LZ495_24790</name>
</gene>